<keyword evidence="1" id="KW-0614">Plasmid</keyword>
<dbReference type="EMBL" id="HE577330">
    <property type="protein sequence ID" value="CCD02960.1"/>
    <property type="molecule type" value="Genomic_DNA"/>
</dbReference>
<gene>
    <name evidence="1" type="ORF">AZOBR_p340198</name>
</gene>
<evidence type="ECO:0000313" key="1">
    <source>
        <dbReference type="EMBL" id="CCD02960.1"/>
    </source>
</evidence>
<keyword evidence="2" id="KW-1185">Reference proteome</keyword>
<organism evidence="1 2">
    <name type="scientific">Azospirillum baldaniorum</name>
    <dbReference type="NCBI Taxonomy" id="1064539"/>
    <lineage>
        <taxon>Bacteria</taxon>
        <taxon>Pseudomonadati</taxon>
        <taxon>Pseudomonadota</taxon>
        <taxon>Alphaproteobacteria</taxon>
        <taxon>Rhodospirillales</taxon>
        <taxon>Azospirillaceae</taxon>
        <taxon>Azospirillum</taxon>
    </lineage>
</organism>
<name>A0A9P1NRF2_9PROT</name>
<dbReference type="Proteomes" id="UP000007319">
    <property type="component" value="Plasmid AZOBR_p3"/>
</dbReference>
<protein>
    <submittedName>
        <fullName evidence="1">Uncharacterized protein</fullName>
    </submittedName>
</protein>
<proteinExistence type="predicted"/>
<dbReference type="AlphaFoldDB" id="A0A9P1NRF2"/>
<evidence type="ECO:0000313" key="2">
    <source>
        <dbReference type="Proteomes" id="UP000007319"/>
    </source>
</evidence>
<accession>A0A9P1NRF2</accession>
<geneLocation type="plasmid" evidence="1 2">
    <name>AZOBR_p3</name>
</geneLocation>
<dbReference type="KEGG" id="abs:AZOBR_p340198"/>
<sequence length="66" mass="6809">MVKETLGTLPSGTGRMIIAAGIAQTATPTVQCGTGSSWPLAKRSAGSVPTAQPDYNKRRIGTFCKA</sequence>
<reference evidence="1 2" key="1">
    <citation type="journal article" date="2011" name="PLoS Genet.">
        <title>Azospirillum genomes reveal transition of bacteria from aquatic to terrestrial environments.</title>
        <authorList>
            <person name="Wisniewski-Dye F."/>
            <person name="Borziak K."/>
            <person name="Khalsa-Moyers G."/>
            <person name="Alexandre G."/>
            <person name="Sukharnikov L.O."/>
            <person name="Wuichet K."/>
            <person name="Hurst G.B."/>
            <person name="McDonald W.H."/>
            <person name="Robertson J.S."/>
            <person name="Barbe V."/>
            <person name="Calteau A."/>
            <person name="Rouy Z."/>
            <person name="Mangenot S."/>
            <person name="Prigent-Combaret C."/>
            <person name="Normand P."/>
            <person name="Boyer M."/>
            <person name="Siguier P."/>
            <person name="Dessaux Y."/>
            <person name="Elmerich C."/>
            <person name="Condemine G."/>
            <person name="Krishnen G."/>
            <person name="Kennedy I."/>
            <person name="Paterson A.H."/>
            <person name="Gonzalez V."/>
            <person name="Mavingui P."/>
            <person name="Zhulin I.B."/>
        </authorList>
    </citation>
    <scope>NUCLEOTIDE SEQUENCE [LARGE SCALE GENOMIC DNA]</scope>
    <source>
        <strain evidence="1 2">Sp245</strain>
    </source>
</reference>